<dbReference type="Proteomes" id="UP001152888">
    <property type="component" value="Unassembled WGS sequence"/>
</dbReference>
<gene>
    <name evidence="1" type="ORF">ACAOBT_LOCUS22482</name>
</gene>
<evidence type="ECO:0000313" key="1">
    <source>
        <dbReference type="EMBL" id="CAH1995227.1"/>
    </source>
</evidence>
<evidence type="ECO:0008006" key="3">
    <source>
        <dbReference type="Google" id="ProtNLM"/>
    </source>
</evidence>
<organism evidence="1 2">
    <name type="scientific">Acanthoscelides obtectus</name>
    <name type="common">Bean weevil</name>
    <name type="synonym">Bruchus obtectus</name>
    <dbReference type="NCBI Taxonomy" id="200917"/>
    <lineage>
        <taxon>Eukaryota</taxon>
        <taxon>Metazoa</taxon>
        <taxon>Ecdysozoa</taxon>
        <taxon>Arthropoda</taxon>
        <taxon>Hexapoda</taxon>
        <taxon>Insecta</taxon>
        <taxon>Pterygota</taxon>
        <taxon>Neoptera</taxon>
        <taxon>Endopterygota</taxon>
        <taxon>Coleoptera</taxon>
        <taxon>Polyphaga</taxon>
        <taxon>Cucujiformia</taxon>
        <taxon>Chrysomeloidea</taxon>
        <taxon>Chrysomelidae</taxon>
        <taxon>Bruchinae</taxon>
        <taxon>Bruchini</taxon>
        <taxon>Acanthoscelides</taxon>
    </lineage>
</organism>
<comment type="caution">
    <text evidence="1">The sequence shown here is derived from an EMBL/GenBank/DDBJ whole genome shotgun (WGS) entry which is preliminary data.</text>
</comment>
<dbReference type="EMBL" id="CAKOFQ010007219">
    <property type="protein sequence ID" value="CAH1995227.1"/>
    <property type="molecule type" value="Genomic_DNA"/>
</dbReference>
<dbReference type="AlphaFoldDB" id="A0A9P0LG61"/>
<proteinExistence type="predicted"/>
<sequence length="67" mass="7952">MIIVALIVIILTYIVCYNYKLLTYWKRKGVKYVPPLPFVGNSLPVLSGNKNLNEFVIDLYRWYPEER</sequence>
<evidence type="ECO:0000313" key="2">
    <source>
        <dbReference type="Proteomes" id="UP001152888"/>
    </source>
</evidence>
<accession>A0A9P0LG61</accession>
<keyword evidence="2" id="KW-1185">Reference proteome</keyword>
<reference evidence="1" key="1">
    <citation type="submission" date="2022-03" db="EMBL/GenBank/DDBJ databases">
        <authorList>
            <person name="Sayadi A."/>
        </authorList>
    </citation>
    <scope>NUCLEOTIDE SEQUENCE</scope>
</reference>
<protein>
    <recommendedName>
        <fullName evidence="3">Cytochrome P450</fullName>
    </recommendedName>
</protein>
<name>A0A9P0LG61_ACAOB</name>
<dbReference type="OrthoDB" id="2789670at2759"/>